<dbReference type="Gene3D" id="1.10.10.60">
    <property type="entry name" value="Homeodomain-like"/>
    <property type="match status" value="1"/>
</dbReference>
<evidence type="ECO:0000259" key="4">
    <source>
        <dbReference type="PROSITE" id="PS01124"/>
    </source>
</evidence>
<evidence type="ECO:0000313" key="5">
    <source>
        <dbReference type="EMBL" id="GAA1797375.1"/>
    </source>
</evidence>
<dbReference type="PROSITE" id="PS00041">
    <property type="entry name" value="HTH_ARAC_FAMILY_1"/>
    <property type="match status" value="1"/>
</dbReference>
<dbReference type="InterPro" id="IPR046532">
    <property type="entry name" value="DUF6597"/>
</dbReference>
<keyword evidence="3" id="KW-0804">Transcription</keyword>
<keyword evidence="2" id="KW-0238">DNA-binding</keyword>
<dbReference type="EMBL" id="BAAAOB010000004">
    <property type="protein sequence ID" value="GAA1797375.1"/>
    <property type="molecule type" value="Genomic_DNA"/>
</dbReference>
<dbReference type="PANTHER" id="PTHR46796">
    <property type="entry name" value="HTH-TYPE TRANSCRIPTIONAL ACTIVATOR RHAS-RELATED"/>
    <property type="match status" value="1"/>
</dbReference>
<dbReference type="Pfam" id="PF20240">
    <property type="entry name" value="DUF6597"/>
    <property type="match status" value="1"/>
</dbReference>
<dbReference type="InterPro" id="IPR018060">
    <property type="entry name" value="HTH_AraC"/>
</dbReference>
<dbReference type="SMART" id="SM00342">
    <property type="entry name" value="HTH_ARAC"/>
    <property type="match status" value="1"/>
</dbReference>
<name>A0ABN2LRA7_9MICO</name>
<dbReference type="RefSeq" id="WP_344033189.1">
    <property type="nucleotide sequence ID" value="NZ_BAAAOB010000004.1"/>
</dbReference>
<keyword evidence="1" id="KW-0805">Transcription regulation</keyword>
<reference evidence="5 6" key="1">
    <citation type="journal article" date="2019" name="Int. J. Syst. Evol. Microbiol.">
        <title>The Global Catalogue of Microorganisms (GCM) 10K type strain sequencing project: providing services to taxonomists for standard genome sequencing and annotation.</title>
        <authorList>
            <consortium name="The Broad Institute Genomics Platform"/>
            <consortium name="The Broad Institute Genome Sequencing Center for Infectious Disease"/>
            <person name="Wu L."/>
            <person name="Ma J."/>
        </authorList>
    </citation>
    <scope>NUCLEOTIDE SEQUENCE [LARGE SCALE GENOMIC DNA]</scope>
    <source>
        <strain evidence="5 6">JCM 14736</strain>
    </source>
</reference>
<accession>A0ABN2LRA7</accession>
<evidence type="ECO:0000256" key="3">
    <source>
        <dbReference type="ARBA" id="ARBA00023163"/>
    </source>
</evidence>
<comment type="caution">
    <text evidence="5">The sequence shown here is derived from an EMBL/GenBank/DDBJ whole genome shotgun (WGS) entry which is preliminary data.</text>
</comment>
<keyword evidence="6" id="KW-1185">Reference proteome</keyword>
<dbReference type="InterPro" id="IPR050204">
    <property type="entry name" value="AraC_XylS_family_regulators"/>
</dbReference>
<dbReference type="SUPFAM" id="SSF46689">
    <property type="entry name" value="Homeodomain-like"/>
    <property type="match status" value="1"/>
</dbReference>
<organism evidence="5 6">
    <name type="scientific">Leucobacter iarius</name>
    <dbReference type="NCBI Taxonomy" id="333963"/>
    <lineage>
        <taxon>Bacteria</taxon>
        <taxon>Bacillati</taxon>
        <taxon>Actinomycetota</taxon>
        <taxon>Actinomycetes</taxon>
        <taxon>Micrococcales</taxon>
        <taxon>Microbacteriaceae</taxon>
        <taxon>Leucobacter</taxon>
    </lineage>
</organism>
<protein>
    <recommendedName>
        <fullName evidence="4">HTH araC/xylS-type domain-containing protein</fullName>
    </recommendedName>
</protein>
<proteinExistence type="predicted"/>
<dbReference type="PROSITE" id="PS01124">
    <property type="entry name" value="HTH_ARAC_FAMILY_2"/>
    <property type="match status" value="1"/>
</dbReference>
<dbReference type="Pfam" id="PF12833">
    <property type="entry name" value="HTH_18"/>
    <property type="match status" value="1"/>
</dbReference>
<sequence>MTGRDDAERGTLFPSRLPEFHRVPAPPAAAYAMRWIWIPEWDLTPGEESRQEVLPFPAGNLVIESEGSILVGPPTRRSERVLRGRGWAVGALLRPAAQPTLLGRPAELRDRAIPLTAPGAEELRDRVVRAMTAPTTDGAARRAAAAALLIEWITDRVPAPAPGSDGALANHLAALVEDPSITRVEQLAERMHLSVRSLQRLADRFLGVPPLALIRRRRLQEAAQRLRDHPELRIADLAIELGYADHAHFTGDFVAVLGRTPSVYRRAASDTGRS</sequence>
<evidence type="ECO:0000313" key="6">
    <source>
        <dbReference type="Proteomes" id="UP001500851"/>
    </source>
</evidence>
<feature type="domain" description="HTH araC/xylS-type" evidence="4">
    <location>
        <begin position="166"/>
        <end position="267"/>
    </location>
</feature>
<evidence type="ECO:0000256" key="2">
    <source>
        <dbReference type="ARBA" id="ARBA00023125"/>
    </source>
</evidence>
<dbReference type="InterPro" id="IPR009057">
    <property type="entry name" value="Homeodomain-like_sf"/>
</dbReference>
<dbReference type="InterPro" id="IPR018062">
    <property type="entry name" value="HTH_AraC-typ_CS"/>
</dbReference>
<evidence type="ECO:0000256" key="1">
    <source>
        <dbReference type="ARBA" id="ARBA00023015"/>
    </source>
</evidence>
<dbReference type="Proteomes" id="UP001500851">
    <property type="component" value="Unassembled WGS sequence"/>
</dbReference>
<gene>
    <name evidence="5" type="ORF">GCM10009768_27910</name>
</gene>